<dbReference type="Proteomes" id="UP000827892">
    <property type="component" value="Chromosome I"/>
</dbReference>
<dbReference type="AlphaFoldDB" id="A0AAE9DUB4"/>
<protein>
    <submittedName>
        <fullName evidence="2">Uncharacterized protein</fullName>
    </submittedName>
</protein>
<evidence type="ECO:0000256" key="1">
    <source>
        <dbReference type="SAM" id="Phobius"/>
    </source>
</evidence>
<sequence>MNGQSTEKTYEDGFWSDLQSDWNEPLKSQWSNTVEHSNELYDNHKVGDVKNVLCLRLFASSLYEIANGSKDARKLMVTIFGESLIRNISKNDIKIYESLVQTVQYLAWKIRKADIIKFRRTSENHGWSSVRHILVKILANDKADHEKVVAGMCATILHDIYRCHISNLSFREDSSLLPKSRFNDVFRVAFPVFNDAIVEYIQKGKKEVIYETLASRLVYFYTRLAADTWRILVVRNGPKLETEWYLSRSTEKFQETEPDSSPWSSEANRSSNVFSNNNYSTHSQNSSQKCTDICHINFMRQFAKPIRRNFIVHDKGTDTSSGILNFFCVVLLLCSLWCQSKTLFTIISIFNIIDTFSEFYLLFTRILVALEVRSPFYTDNIILVVFSVVRVGFSSLFAVVLMRLSWCNGLADEHDLEKNAIYECIQEMGAYKCTKCSESEDNEDSDQKID</sequence>
<keyword evidence="1" id="KW-0472">Membrane</keyword>
<accession>A0AAE9DUB4</accession>
<feature type="transmembrane region" description="Helical" evidence="1">
    <location>
        <begin position="322"/>
        <end position="338"/>
    </location>
</feature>
<dbReference type="EMBL" id="CP090891">
    <property type="protein sequence ID" value="ULU12541.1"/>
    <property type="molecule type" value="Genomic_DNA"/>
</dbReference>
<feature type="transmembrane region" description="Helical" evidence="1">
    <location>
        <begin position="343"/>
        <end position="361"/>
    </location>
</feature>
<reference evidence="2 3" key="1">
    <citation type="submission" date="2022-05" db="EMBL/GenBank/DDBJ databases">
        <title>Chromosome-level reference genomes for two strains of Caenorhabditis briggsae: an improved platform for comparative genomics.</title>
        <authorList>
            <person name="Stevens L."/>
            <person name="Andersen E.C."/>
        </authorList>
    </citation>
    <scope>NUCLEOTIDE SEQUENCE [LARGE SCALE GENOMIC DNA]</scope>
    <source>
        <strain evidence="2">QX1410_ONT</strain>
        <tissue evidence="2">Whole-organism</tissue>
    </source>
</reference>
<keyword evidence="1" id="KW-1133">Transmembrane helix</keyword>
<feature type="transmembrane region" description="Helical" evidence="1">
    <location>
        <begin position="381"/>
        <end position="401"/>
    </location>
</feature>
<organism evidence="2 3">
    <name type="scientific">Caenorhabditis briggsae</name>
    <dbReference type="NCBI Taxonomy" id="6238"/>
    <lineage>
        <taxon>Eukaryota</taxon>
        <taxon>Metazoa</taxon>
        <taxon>Ecdysozoa</taxon>
        <taxon>Nematoda</taxon>
        <taxon>Chromadorea</taxon>
        <taxon>Rhabditida</taxon>
        <taxon>Rhabditina</taxon>
        <taxon>Rhabditomorpha</taxon>
        <taxon>Rhabditoidea</taxon>
        <taxon>Rhabditidae</taxon>
        <taxon>Peloderinae</taxon>
        <taxon>Caenorhabditis</taxon>
    </lineage>
</organism>
<name>A0AAE9DUB4_CAEBR</name>
<evidence type="ECO:0000313" key="3">
    <source>
        <dbReference type="Proteomes" id="UP000827892"/>
    </source>
</evidence>
<proteinExistence type="predicted"/>
<keyword evidence="1" id="KW-0812">Transmembrane</keyword>
<gene>
    <name evidence="2" type="ORF">L3Y34_015654</name>
</gene>
<evidence type="ECO:0000313" key="2">
    <source>
        <dbReference type="EMBL" id="ULU12541.1"/>
    </source>
</evidence>